<gene>
    <name evidence="2" type="ORF">CRG98_038435</name>
</gene>
<evidence type="ECO:0000256" key="1">
    <source>
        <dbReference type="SAM" id="MobiDB-lite"/>
    </source>
</evidence>
<proteinExistence type="predicted"/>
<dbReference type="Proteomes" id="UP000233551">
    <property type="component" value="Unassembled WGS sequence"/>
</dbReference>
<reference evidence="2 3" key="1">
    <citation type="submission" date="2017-11" db="EMBL/GenBank/DDBJ databases">
        <title>De-novo sequencing of pomegranate (Punica granatum L.) genome.</title>
        <authorList>
            <person name="Akparov Z."/>
            <person name="Amiraslanov A."/>
            <person name="Hajiyeva S."/>
            <person name="Abbasov M."/>
            <person name="Kaur K."/>
            <person name="Hamwieh A."/>
            <person name="Solovyev V."/>
            <person name="Salamov A."/>
            <person name="Braich B."/>
            <person name="Kosarev P."/>
            <person name="Mahmoud A."/>
            <person name="Hajiyev E."/>
            <person name="Babayeva S."/>
            <person name="Izzatullayeva V."/>
            <person name="Mammadov A."/>
            <person name="Mammadov A."/>
            <person name="Sharifova S."/>
            <person name="Ojaghi J."/>
            <person name="Eynullazada K."/>
            <person name="Bayramov B."/>
            <person name="Abdulazimova A."/>
            <person name="Shahmuradov I."/>
        </authorList>
    </citation>
    <scope>NUCLEOTIDE SEQUENCE [LARGE SCALE GENOMIC DNA]</scope>
    <source>
        <strain evidence="3">cv. AG2017</strain>
        <tissue evidence="2">Leaf</tissue>
    </source>
</reference>
<protein>
    <submittedName>
        <fullName evidence="2">Uncharacterized protein</fullName>
    </submittedName>
</protein>
<dbReference type="STRING" id="22663.A0A2I0IBW2"/>
<evidence type="ECO:0000313" key="2">
    <source>
        <dbReference type="EMBL" id="PKI41150.1"/>
    </source>
</evidence>
<dbReference type="EMBL" id="PGOL01003451">
    <property type="protein sequence ID" value="PKI41150.1"/>
    <property type="molecule type" value="Genomic_DNA"/>
</dbReference>
<feature type="region of interest" description="Disordered" evidence="1">
    <location>
        <begin position="111"/>
        <end position="135"/>
    </location>
</feature>
<sequence length="390" mass="41453">MHESKRMHSLVGDSSFHNEGQSLFGQSIVLASKSDSSFYLSELWRLVHCCLCPFSSSNLSLLFILLQSTTKPQFRGMVGDADGRGISVYGPSVKLTRPFRDRQPPLKLLQSSASSNHCRRFSPRRDPAMPDGEATTVTLGGKGSALAPSSVFAVANGLAKVRVDSSAHDRLAASRSSPSATYQIPFPSQFTPEESRASLTVLLSKLVLSGASGTRPVLPELFSSSLNSRESLDFGQLDVTEEELSILEKSDTNLHGVCALLDHQSTFLSMVVDAVAALSCEAIKADVSVFNSVDAGDGFTPKDEIGVSSDMKVLLNGSKLVGKVEVEAVRSILKIHATLRKVVKSLHLEMRANLNSAVKVGKAGSGKDGAVVAGATALLPLASALQSGFY</sequence>
<keyword evidence="3" id="KW-1185">Reference proteome</keyword>
<evidence type="ECO:0000313" key="3">
    <source>
        <dbReference type="Proteomes" id="UP000233551"/>
    </source>
</evidence>
<organism evidence="2 3">
    <name type="scientific">Punica granatum</name>
    <name type="common">Pomegranate</name>
    <dbReference type="NCBI Taxonomy" id="22663"/>
    <lineage>
        <taxon>Eukaryota</taxon>
        <taxon>Viridiplantae</taxon>
        <taxon>Streptophyta</taxon>
        <taxon>Embryophyta</taxon>
        <taxon>Tracheophyta</taxon>
        <taxon>Spermatophyta</taxon>
        <taxon>Magnoliopsida</taxon>
        <taxon>eudicotyledons</taxon>
        <taxon>Gunneridae</taxon>
        <taxon>Pentapetalae</taxon>
        <taxon>rosids</taxon>
        <taxon>malvids</taxon>
        <taxon>Myrtales</taxon>
        <taxon>Lythraceae</taxon>
        <taxon>Punica</taxon>
    </lineage>
</organism>
<name>A0A2I0IBW2_PUNGR</name>
<accession>A0A2I0IBW2</accession>
<comment type="caution">
    <text evidence="2">The sequence shown here is derived from an EMBL/GenBank/DDBJ whole genome shotgun (WGS) entry which is preliminary data.</text>
</comment>
<dbReference type="AlphaFoldDB" id="A0A2I0IBW2"/>